<dbReference type="InterPro" id="IPR041447">
    <property type="entry name" value="Mannosidase_ig"/>
</dbReference>
<proteinExistence type="inferred from homology"/>
<dbReference type="Pfam" id="PF00703">
    <property type="entry name" value="Glyco_hydro_2"/>
    <property type="match status" value="1"/>
</dbReference>
<evidence type="ECO:0000313" key="9">
    <source>
        <dbReference type="Proteomes" id="UP000644756"/>
    </source>
</evidence>
<keyword evidence="3" id="KW-0326">Glycosidase</keyword>
<feature type="domain" description="Glycoside hydrolase family 2 catalytic" evidence="5">
    <location>
        <begin position="319"/>
        <end position="539"/>
    </location>
</feature>
<comment type="caution">
    <text evidence="8">The sequence shown here is derived from an EMBL/GenBank/DDBJ whole genome shotgun (WGS) entry which is preliminary data.</text>
</comment>
<evidence type="ECO:0000256" key="2">
    <source>
        <dbReference type="ARBA" id="ARBA00022801"/>
    </source>
</evidence>
<accession>A0A917CWL0</accession>
<feature type="domain" description="Beta-mannosidase-like galactose-binding" evidence="7">
    <location>
        <begin position="63"/>
        <end position="157"/>
    </location>
</feature>
<protein>
    <recommendedName>
        <fullName evidence="10">Beta-galactosidase</fullName>
    </recommendedName>
</protein>
<dbReference type="Gene3D" id="3.20.20.80">
    <property type="entry name" value="Glycosidases"/>
    <property type="match status" value="1"/>
</dbReference>
<evidence type="ECO:0000259" key="6">
    <source>
        <dbReference type="Pfam" id="PF17786"/>
    </source>
</evidence>
<dbReference type="Pfam" id="PF02836">
    <property type="entry name" value="Glyco_hydro_2_C"/>
    <property type="match status" value="1"/>
</dbReference>
<dbReference type="SUPFAM" id="SSF49303">
    <property type="entry name" value="beta-Galactosidase/glucuronidase domain"/>
    <property type="match status" value="2"/>
</dbReference>
<dbReference type="SUPFAM" id="SSF51445">
    <property type="entry name" value="(Trans)glycosidases"/>
    <property type="match status" value="1"/>
</dbReference>
<dbReference type="Proteomes" id="UP000644756">
    <property type="component" value="Unassembled WGS sequence"/>
</dbReference>
<dbReference type="GO" id="GO:0004553">
    <property type="term" value="F:hydrolase activity, hydrolyzing O-glycosyl compounds"/>
    <property type="evidence" value="ECO:0007669"/>
    <property type="project" value="InterPro"/>
</dbReference>
<reference evidence="8" key="2">
    <citation type="submission" date="2020-09" db="EMBL/GenBank/DDBJ databases">
        <authorList>
            <person name="Sun Q."/>
            <person name="Zhou Y."/>
        </authorList>
    </citation>
    <scope>NUCLEOTIDE SEQUENCE</scope>
    <source>
        <strain evidence="8">CGMCC 1.12987</strain>
    </source>
</reference>
<dbReference type="Gene3D" id="2.60.120.260">
    <property type="entry name" value="Galactose-binding domain-like"/>
    <property type="match status" value="1"/>
</dbReference>
<dbReference type="PANTHER" id="PTHR42732">
    <property type="entry name" value="BETA-GALACTOSIDASE"/>
    <property type="match status" value="1"/>
</dbReference>
<dbReference type="InterPro" id="IPR006103">
    <property type="entry name" value="Glyco_hydro_2_cat"/>
</dbReference>
<dbReference type="Pfam" id="PF17786">
    <property type="entry name" value="Mannosidase_ig"/>
    <property type="match status" value="1"/>
</dbReference>
<dbReference type="Pfam" id="PF22666">
    <property type="entry name" value="Glyco_hydro_2_N2"/>
    <property type="match status" value="1"/>
</dbReference>
<dbReference type="InterPro" id="IPR036156">
    <property type="entry name" value="Beta-gal/glucu_dom_sf"/>
</dbReference>
<dbReference type="Gene3D" id="2.60.40.10">
    <property type="entry name" value="Immunoglobulins"/>
    <property type="match status" value="1"/>
</dbReference>
<evidence type="ECO:0000313" key="8">
    <source>
        <dbReference type="EMBL" id="GGG00832.1"/>
    </source>
</evidence>
<dbReference type="InterPro" id="IPR006102">
    <property type="entry name" value="Ig-like_GH2"/>
</dbReference>
<evidence type="ECO:0000259" key="7">
    <source>
        <dbReference type="Pfam" id="PF22666"/>
    </source>
</evidence>
<evidence type="ECO:0000259" key="4">
    <source>
        <dbReference type="Pfam" id="PF00703"/>
    </source>
</evidence>
<keyword evidence="2" id="KW-0378">Hydrolase</keyword>
<keyword evidence="9" id="KW-1185">Reference proteome</keyword>
<evidence type="ECO:0008006" key="10">
    <source>
        <dbReference type="Google" id="ProtNLM"/>
    </source>
</evidence>
<dbReference type="InterPro" id="IPR051913">
    <property type="entry name" value="GH2_Domain-Containing"/>
</dbReference>
<dbReference type="InterPro" id="IPR013783">
    <property type="entry name" value="Ig-like_fold"/>
</dbReference>
<gene>
    <name evidence="8" type="ORF">GCM10010916_17450</name>
</gene>
<evidence type="ECO:0000256" key="3">
    <source>
        <dbReference type="ARBA" id="ARBA00023295"/>
    </source>
</evidence>
<evidence type="ECO:0000259" key="5">
    <source>
        <dbReference type="Pfam" id="PF02836"/>
    </source>
</evidence>
<dbReference type="RefSeq" id="WP_188530683.1">
    <property type="nucleotide sequence ID" value="NZ_BMGR01000005.1"/>
</dbReference>
<sequence>MNMELKRNWMILQDVHDTGEELGIYREGFNYVAIGHQISEWEPIDELKHLQLLFSDKPYFGRELRYFNQAPWWYKNEFDIAADLKESHCVLKFTNVDYFCKVWFNGEFLGEHEGYSIPFEFDVSHLIHKGGKNNVIVKVWSPWDKDVHLNDYNRRTFNVKRDLTKGTYEHDDTLIARDVNPVGIYGSVGLTFYNGIRFAGEPFVTYELSDDLKAAKITVNAEVVNLSQASQVSLNCRLIDASTHLVVTRFTQTLQLNGEHNRITYAFDADSIKLWNTWDRGGQHRYILKLELAADDAVVYAVTKRIGFRKVDMIRNEEQTTFIVNGKKMYIRGTSYFPEVYISQMNKERYLRDLHAIKNAGFNLVRVHVHVEQAVFYELCDEVGIAIMQDSEYNWTHPVDSEWAERFIQIYQETVYMLNDHPSVINWICLNEPGVFDPAGRTEGYAMQISPGPQLYETVTRIDPSRPVIKGSFCHDDPTSGDSHNYTGSLEAPNVHYTEIYGTKEKLNTEYGFDAPGCASNLKTIKQVYKRLENISGQFEDIQYYQYRLIKYFTEHYRIQKYQPCSGYVHFMFIDLCPQSFYGVYDWWGVPKMGLKALMESNQPVGIFVEQTADKPVGIWFVNDLLKSFGTCTVEWTVTDGNHTLITSDEKLVEADADSASYVADLSFEVESGVSYRIALVVKDQEGTIIATNTYEDAFNHPVHVEGHPWRMNHEYGVRVYHG</sequence>
<dbReference type="GO" id="GO:0005975">
    <property type="term" value="P:carbohydrate metabolic process"/>
    <property type="evidence" value="ECO:0007669"/>
    <property type="project" value="InterPro"/>
</dbReference>
<comment type="similarity">
    <text evidence="1">Belongs to the glycosyl hydrolase 2 family.</text>
</comment>
<dbReference type="AlphaFoldDB" id="A0A917CWL0"/>
<dbReference type="InterPro" id="IPR008979">
    <property type="entry name" value="Galactose-bd-like_sf"/>
</dbReference>
<organism evidence="8 9">
    <name type="scientific">Paenibacillus abyssi</name>
    <dbReference type="NCBI Taxonomy" id="1340531"/>
    <lineage>
        <taxon>Bacteria</taxon>
        <taxon>Bacillati</taxon>
        <taxon>Bacillota</taxon>
        <taxon>Bacilli</taxon>
        <taxon>Bacillales</taxon>
        <taxon>Paenibacillaceae</taxon>
        <taxon>Paenibacillus</taxon>
    </lineage>
</organism>
<dbReference type="SUPFAM" id="SSF49785">
    <property type="entry name" value="Galactose-binding domain-like"/>
    <property type="match status" value="1"/>
</dbReference>
<dbReference type="InterPro" id="IPR017853">
    <property type="entry name" value="GH"/>
</dbReference>
<evidence type="ECO:0000256" key="1">
    <source>
        <dbReference type="ARBA" id="ARBA00007401"/>
    </source>
</evidence>
<feature type="domain" description="Glycoside hydrolase family 2 immunoglobulin-like beta-sandwich" evidence="4">
    <location>
        <begin position="202"/>
        <end position="309"/>
    </location>
</feature>
<name>A0A917CWL0_9BACL</name>
<dbReference type="InterPro" id="IPR054593">
    <property type="entry name" value="Beta-mannosidase-like_N2"/>
</dbReference>
<dbReference type="EMBL" id="BMGR01000005">
    <property type="protein sequence ID" value="GGG00832.1"/>
    <property type="molecule type" value="Genomic_DNA"/>
</dbReference>
<reference evidence="8" key="1">
    <citation type="journal article" date="2014" name="Int. J. Syst. Evol. Microbiol.">
        <title>Complete genome sequence of Corynebacterium casei LMG S-19264T (=DSM 44701T), isolated from a smear-ripened cheese.</title>
        <authorList>
            <consortium name="US DOE Joint Genome Institute (JGI-PGF)"/>
            <person name="Walter F."/>
            <person name="Albersmeier A."/>
            <person name="Kalinowski J."/>
            <person name="Ruckert C."/>
        </authorList>
    </citation>
    <scope>NUCLEOTIDE SEQUENCE</scope>
    <source>
        <strain evidence="8">CGMCC 1.12987</strain>
    </source>
</reference>
<dbReference type="PANTHER" id="PTHR42732:SF1">
    <property type="entry name" value="BETA-MANNOSIDASE"/>
    <property type="match status" value="1"/>
</dbReference>
<feature type="domain" description="Mannosidase Ig/CBM-like" evidence="6">
    <location>
        <begin position="617"/>
        <end position="695"/>
    </location>
</feature>